<feature type="region of interest" description="Disordered" evidence="6">
    <location>
        <begin position="23"/>
        <end position="62"/>
    </location>
</feature>
<evidence type="ECO:0000256" key="3">
    <source>
        <dbReference type="ARBA" id="ARBA00023274"/>
    </source>
</evidence>
<dbReference type="Pfam" id="PF00468">
    <property type="entry name" value="Ribosomal_L34"/>
    <property type="match status" value="1"/>
</dbReference>
<evidence type="ECO:0000256" key="5">
    <source>
        <dbReference type="HAMAP-Rule" id="MF_00391"/>
    </source>
</evidence>
<dbReference type="GO" id="GO:0006412">
    <property type="term" value="P:translation"/>
    <property type="evidence" value="ECO:0007669"/>
    <property type="project" value="UniProtKB-UniRule"/>
</dbReference>
<dbReference type="NCBIfam" id="TIGR01030">
    <property type="entry name" value="rpmH_bact"/>
    <property type="match status" value="1"/>
</dbReference>
<keyword evidence="3 5" id="KW-0687">Ribonucleoprotein</keyword>
<evidence type="ECO:0000256" key="6">
    <source>
        <dbReference type="SAM" id="MobiDB-lite"/>
    </source>
</evidence>
<dbReference type="Gene3D" id="1.10.287.3980">
    <property type="match status" value="1"/>
</dbReference>
<protein>
    <recommendedName>
        <fullName evidence="4 5">Large ribosomal subunit protein bL34</fullName>
    </recommendedName>
</protein>
<accession>A0A1C3ST15</accession>
<dbReference type="PANTHER" id="PTHR14503">
    <property type="entry name" value="MITOCHONDRIAL RIBOSOMAL PROTEIN 34 FAMILY MEMBER"/>
    <property type="match status" value="1"/>
</dbReference>
<keyword evidence="2 5" id="KW-0689">Ribosomal protein</keyword>
<sequence length="62" mass="7208">MIVGNAYKQKFCTGGKKLMKRTFQPSKRKRQKTHGFRKRMATKNGRRVVASRRRKGRAVLTA</sequence>
<comment type="similarity">
    <text evidence="1 5">Belongs to the bacterial ribosomal protein bL34 family.</text>
</comment>
<dbReference type="InterPro" id="IPR020939">
    <property type="entry name" value="Ribosomal_bL34_CS"/>
</dbReference>
<name>A0A1C3ST15_9LACT</name>
<dbReference type="GO" id="GO:1990904">
    <property type="term" value="C:ribonucleoprotein complex"/>
    <property type="evidence" value="ECO:0007669"/>
    <property type="project" value="UniProtKB-KW"/>
</dbReference>
<feature type="compositionally biased region" description="Basic residues" evidence="6">
    <location>
        <begin position="26"/>
        <end position="62"/>
    </location>
</feature>
<dbReference type="HAMAP" id="MF_00391">
    <property type="entry name" value="Ribosomal_bL34"/>
    <property type="match status" value="1"/>
</dbReference>
<evidence type="ECO:0000256" key="2">
    <source>
        <dbReference type="ARBA" id="ARBA00022980"/>
    </source>
</evidence>
<dbReference type="GO" id="GO:0003735">
    <property type="term" value="F:structural constituent of ribosome"/>
    <property type="evidence" value="ECO:0007669"/>
    <property type="project" value="InterPro"/>
</dbReference>
<dbReference type="EMBL" id="JXJW01000021">
    <property type="protein sequence ID" value="PCS05135.1"/>
    <property type="molecule type" value="Genomic_DNA"/>
</dbReference>
<dbReference type="GO" id="GO:0005840">
    <property type="term" value="C:ribosome"/>
    <property type="evidence" value="ECO:0007669"/>
    <property type="project" value="UniProtKB-KW"/>
</dbReference>
<dbReference type="FunFam" id="1.10.287.3980:FF:000001">
    <property type="entry name" value="Mitochondrial ribosomal protein L34"/>
    <property type="match status" value="1"/>
</dbReference>
<dbReference type="Proteomes" id="UP000218282">
    <property type="component" value="Unassembled WGS sequence"/>
</dbReference>
<dbReference type="InterPro" id="IPR000271">
    <property type="entry name" value="Ribosomal_bL34"/>
</dbReference>
<evidence type="ECO:0000256" key="1">
    <source>
        <dbReference type="ARBA" id="ARBA00010111"/>
    </source>
</evidence>
<reference evidence="7 8" key="1">
    <citation type="submission" date="2014-12" db="EMBL/GenBank/DDBJ databases">
        <title>Draft genome sequences of 10 type strains of Lactococcus.</title>
        <authorList>
            <person name="Sun Z."/>
            <person name="Zhong Z."/>
            <person name="Liu W."/>
            <person name="Zhang W."/>
            <person name="Zhang H."/>
        </authorList>
    </citation>
    <scope>NUCLEOTIDE SEQUENCE [LARGE SCALE GENOMIC DNA]</scope>
    <source>
        <strain evidence="7 8">DSM 6634</strain>
    </source>
</reference>
<evidence type="ECO:0000256" key="4">
    <source>
        <dbReference type="ARBA" id="ARBA00035177"/>
    </source>
</evidence>
<evidence type="ECO:0000313" key="8">
    <source>
        <dbReference type="Proteomes" id="UP000218282"/>
    </source>
</evidence>
<organism evidence="7 8">
    <name type="scientific">Pseudolactococcus piscium</name>
    <dbReference type="NCBI Taxonomy" id="1364"/>
    <lineage>
        <taxon>Bacteria</taxon>
        <taxon>Bacillati</taxon>
        <taxon>Bacillota</taxon>
        <taxon>Bacilli</taxon>
        <taxon>Lactobacillales</taxon>
        <taxon>Streptococcaceae</taxon>
        <taxon>Pseudolactococcus</taxon>
    </lineage>
</organism>
<dbReference type="AlphaFoldDB" id="A0A1C3ST15"/>
<gene>
    <name evidence="5" type="primary">rpmH</name>
    <name evidence="7" type="ORF">RU86_GL001232</name>
</gene>
<dbReference type="PANTHER" id="PTHR14503:SF4">
    <property type="entry name" value="LARGE RIBOSOMAL SUBUNIT PROTEIN BL34M"/>
    <property type="match status" value="1"/>
</dbReference>
<evidence type="ECO:0000313" key="7">
    <source>
        <dbReference type="EMBL" id="PCS05135.1"/>
    </source>
</evidence>
<dbReference type="PROSITE" id="PS00784">
    <property type="entry name" value="RIBOSOMAL_L34"/>
    <property type="match status" value="1"/>
</dbReference>
<proteinExistence type="inferred from homology"/>
<keyword evidence="8" id="KW-1185">Reference proteome</keyword>
<comment type="caution">
    <text evidence="7">The sequence shown here is derived from an EMBL/GenBank/DDBJ whole genome shotgun (WGS) entry which is preliminary data.</text>
</comment>